<dbReference type="HOGENOM" id="CLU_072799_2_0_0"/>
<dbReference type="EMBL" id="CP000473">
    <property type="protein sequence ID" value="ABJ85064.1"/>
    <property type="molecule type" value="Genomic_DNA"/>
</dbReference>
<dbReference type="PANTHER" id="PTHR35024:SF4">
    <property type="entry name" value="POLYMER-FORMING CYTOSKELETAL PROTEIN"/>
    <property type="match status" value="1"/>
</dbReference>
<proteinExistence type="inferred from homology"/>
<evidence type="ECO:0000313" key="3">
    <source>
        <dbReference type="EMBL" id="ABJ85064.1"/>
    </source>
</evidence>
<dbReference type="PANTHER" id="PTHR35024">
    <property type="entry name" value="HYPOTHETICAL CYTOSOLIC PROTEIN"/>
    <property type="match status" value="1"/>
</dbReference>
<dbReference type="AlphaFoldDB" id="Q01Z51"/>
<evidence type="ECO:0008006" key="4">
    <source>
        <dbReference type="Google" id="ProtNLM"/>
    </source>
</evidence>
<feature type="region of interest" description="Disordered" evidence="2">
    <location>
        <begin position="1"/>
        <end position="52"/>
    </location>
</feature>
<dbReference type="eggNOG" id="COG1664">
    <property type="taxonomic scope" value="Bacteria"/>
</dbReference>
<gene>
    <name evidence="3" type="ordered locus">Acid_4100</name>
</gene>
<name>Q01Z51_SOLUE</name>
<evidence type="ECO:0000256" key="2">
    <source>
        <dbReference type="SAM" id="MobiDB-lite"/>
    </source>
</evidence>
<dbReference type="InterPro" id="IPR007607">
    <property type="entry name" value="BacA/B"/>
</dbReference>
<organism evidence="3">
    <name type="scientific">Solibacter usitatus (strain Ellin6076)</name>
    <dbReference type="NCBI Taxonomy" id="234267"/>
    <lineage>
        <taxon>Bacteria</taxon>
        <taxon>Pseudomonadati</taxon>
        <taxon>Acidobacteriota</taxon>
        <taxon>Terriglobia</taxon>
        <taxon>Bryobacterales</taxon>
        <taxon>Solibacteraceae</taxon>
        <taxon>Candidatus Solibacter</taxon>
    </lineage>
</organism>
<dbReference type="Pfam" id="PF04519">
    <property type="entry name" value="Bactofilin"/>
    <property type="match status" value="1"/>
</dbReference>
<reference evidence="3" key="1">
    <citation type="submission" date="2006-10" db="EMBL/GenBank/DDBJ databases">
        <title>Complete sequence of Solibacter usitatus Ellin6076.</title>
        <authorList>
            <consortium name="US DOE Joint Genome Institute"/>
            <person name="Copeland A."/>
            <person name="Lucas S."/>
            <person name="Lapidus A."/>
            <person name="Barry K."/>
            <person name="Detter J.C."/>
            <person name="Glavina del Rio T."/>
            <person name="Hammon N."/>
            <person name="Israni S."/>
            <person name="Dalin E."/>
            <person name="Tice H."/>
            <person name="Pitluck S."/>
            <person name="Thompson L.S."/>
            <person name="Brettin T."/>
            <person name="Bruce D."/>
            <person name="Han C."/>
            <person name="Tapia R."/>
            <person name="Gilna P."/>
            <person name="Schmutz J."/>
            <person name="Larimer F."/>
            <person name="Land M."/>
            <person name="Hauser L."/>
            <person name="Kyrpides N."/>
            <person name="Mikhailova N."/>
            <person name="Janssen P.H."/>
            <person name="Kuske C.R."/>
            <person name="Richardson P."/>
        </authorList>
    </citation>
    <scope>NUCLEOTIDE SEQUENCE</scope>
    <source>
        <strain evidence="3">Ellin6076</strain>
    </source>
</reference>
<dbReference type="KEGG" id="sus:Acid_4100"/>
<evidence type="ECO:0000256" key="1">
    <source>
        <dbReference type="ARBA" id="ARBA00044755"/>
    </source>
</evidence>
<protein>
    <recommendedName>
        <fullName evidence="4">Integral membrane protein CcmA involved in cell shape determination-like protein</fullName>
    </recommendedName>
</protein>
<accession>Q01Z51</accession>
<feature type="compositionally biased region" description="Pro residues" evidence="2">
    <location>
        <begin position="21"/>
        <end position="33"/>
    </location>
</feature>
<dbReference type="InParanoid" id="Q01Z51"/>
<sequence>MWNKRNDEPAAPGPRVEPMRTPTPTPTQMPPTTPAAVKSGPKQTATIGPSMTIKGEIRAREELLVDGEVEGLLESQALLTVGPNGKVRANIKAREVVIYGSVRGNVEVTEKIAIREQGSLIGDIKSAGISIDDGAYFKGSIDIMRPEPKVTTKPVVSEAKVG</sequence>
<dbReference type="OrthoDB" id="129332at2"/>
<comment type="similarity">
    <text evidence="1">Belongs to the bactofilin family.</text>
</comment>